<dbReference type="EMBL" id="JAUOPG010000002">
    <property type="protein sequence ID" value="MDO6452544.1"/>
    <property type="molecule type" value="Genomic_DNA"/>
</dbReference>
<dbReference type="RefSeq" id="WP_303548579.1">
    <property type="nucleotide sequence ID" value="NZ_JAUOPG010000002.1"/>
</dbReference>
<feature type="region of interest" description="Disordered" evidence="1">
    <location>
        <begin position="31"/>
        <end position="51"/>
    </location>
</feature>
<dbReference type="Proteomes" id="UP001169862">
    <property type="component" value="Unassembled WGS sequence"/>
</dbReference>
<gene>
    <name evidence="2" type="ORF">Q4490_03105</name>
</gene>
<organism evidence="2 3">
    <name type="scientific">Neptunomonas phycophila</name>
    <dbReference type="NCBI Taxonomy" id="1572645"/>
    <lineage>
        <taxon>Bacteria</taxon>
        <taxon>Pseudomonadati</taxon>
        <taxon>Pseudomonadota</taxon>
        <taxon>Gammaproteobacteria</taxon>
        <taxon>Oceanospirillales</taxon>
        <taxon>Oceanospirillaceae</taxon>
        <taxon>Neptunomonas</taxon>
    </lineage>
</organism>
<accession>A0AAW7XHK6</accession>
<feature type="compositionally biased region" description="Basic and acidic residues" evidence="1">
    <location>
        <begin position="39"/>
        <end position="51"/>
    </location>
</feature>
<comment type="caution">
    <text evidence="2">The sequence shown here is derived from an EMBL/GenBank/DDBJ whole genome shotgun (WGS) entry which is preliminary data.</text>
</comment>
<evidence type="ECO:0000256" key="1">
    <source>
        <dbReference type="SAM" id="MobiDB-lite"/>
    </source>
</evidence>
<name>A0AAW7XHK6_9GAMM</name>
<dbReference type="AlphaFoldDB" id="A0AAW7XHK6"/>
<evidence type="ECO:0000313" key="2">
    <source>
        <dbReference type="EMBL" id="MDO6452544.1"/>
    </source>
</evidence>
<reference evidence="2" key="1">
    <citation type="submission" date="2023-07" db="EMBL/GenBank/DDBJ databases">
        <title>Genome content predicts the carbon catabolic preferences of heterotrophic bacteria.</title>
        <authorList>
            <person name="Gralka M."/>
        </authorList>
    </citation>
    <scope>NUCLEOTIDE SEQUENCE</scope>
    <source>
        <strain evidence="2">I2M16</strain>
    </source>
</reference>
<protein>
    <submittedName>
        <fullName evidence="2">Uncharacterized protein</fullName>
    </submittedName>
</protein>
<evidence type="ECO:0000313" key="3">
    <source>
        <dbReference type="Proteomes" id="UP001169862"/>
    </source>
</evidence>
<proteinExistence type="predicted"/>
<sequence length="51" mass="5700">MILATIAFIGASVAIAAFLGKILFAEHQNHQGSLQPIRIKSDEERPVKRRR</sequence>